<dbReference type="AlphaFoldDB" id="A0A6N6NND6"/>
<dbReference type="SUPFAM" id="SSF56784">
    <property type="entry name" value="HAD-like"/>
    <property type="match status" value="1"/>
</dbReference>
<sequence>MGVWREMESEFAHRAGGELSPTDKDRLTTMTTPEAGEFFHTKFGLGTSPQEVVRMVGEYMMEFYSTRATARPGALEFVRSLFERGIRLSVASSSPMPYLLAGLSHTGFLPMLDAVVSVDDVGKPKREPAVYDRARSLMGTELSRTWGVEDALYAIGTLKRAGYHTLAVYDCDLSGTYAELSASAERAVRDFRDLDPDEFIEFA</sequence>
<dbReference type="EMBL" id="WAJR01000013">
    <property type="protein sequence ID" value="KAB1640400.1"/>
    <property type="molecule type" value="Genomic_DNA"/>
</dbReference>
<evidence type="ECO:0000313" key="1">
    <source>
        <dbReference type="EMBL" id="KAB1640400.1"/>
    </source>
</evidence>
<dbReference type="OrthoDB" id="9797743at2"/>
<dbReference type="GO" id="GO:0016791">
    <property type="term" value="F:phosphatase activity"/>
    <property type="evidence" value="ECO:0007669"/>
    <property type="project" value="TreeGrafter"/>
</dbReference>
<dbReference type="Gene3D" id="3.40.50.1000">
    <property type="entry name" value="HAD superfamily/HAD-like"/>
    <property type="match status" value="1"/>
</dbReference>
<proteinExistence type="predicted"/>
<dbReference type="PANTHER" id="PTHR18901:SF38">
    <property type="entry name" value="PSEUDOURIDINE-5'-PHOSPHATASE"/>
    <property type="match status" value="1"/>
</dbReference>
<keyword evidence="2" id="KW-1185">Reference proteome</keyword>
<accession>A0A6N6NND6</accession>
<dbReference type="Pfam" id="PF00702">
    <property type="entry name" value="Hydrolase"/>
    <property type="match status" value="1"/>
</dbReference>
<dbReference type="CDD" id="cd07505">
    <property type="entry name" value="HAD_BPGM-like"/>
    <property type="match status" value="1"/>
</dbReference>
<reference evidence="1 2" key="1">
    <citation type="submission" date="2019-09" db="EMBL/GenBank/DDBJ databases">
        <title>Whole genome shotgun sequencing (WGS) of Ellagibacter isourolithinifaciens DSM 104140(T) and Adlercreutzia muris DSM 29508(T).</title>
        <authorList>
            <person name="Stoll D.A."/>
            <person name="Danylec N."/>
            <person name="Huch M."/>
        </authorList>
    </citation>
    <scope>NUCLEOTIDE SEQUENCE [LARGE SCALE GENOMIC DNA]</scope>
    <source>
        <strain evidence="1 2">DSM 104140</strain>
    </source>
</reference>
<organism evidence="1 2">
    <name type="scientific">Ellagibacter isourolithinifaciens</name>
    <dbReference type="NCBI Taxonomy" id="2137581"/>
    <lineage>
        <taxon>Bacteria</taxon>
        <taxon>Bacillati</taxon>
        <taxon>Actinomycetota</taxon>
        <taxon>Coriobacteriia</taxon>
        <taxon>Eggerthellales</taxon>
        <taxon>Eggerthellaceae</taxon>
        <taxon>Ellagibacter</taxon>
    </lineage>
</organism>
<protein>
    <submittedName>
        <fullName evidence="1">HAD family phosphatase</fullName>
    </submittedName>
</protein>
<dbReference type="InterPro" id="IPR023214">
    <property type="entry name" value="HAD_sf"/>
</dbReference>
<dbReference type="PANTHER" id="PTHR18901">
    <property type="entry name" value="2-DEOXYGLUCOSE-6-PHOSPHATE PHOSPHATASE 2"/>
    <property type="match status" value="1"/>
</dbReference>
<dbReference type="InterPro" id="IPR036412">
    <property type="entry name" value="HAD-like_sf"/>
</dbReference>
<dbReference type="Proteomes" id="UP000468668">
    <property type="component" value="Unassembled WGS sequence"/>
</dbReference>
<comment type="caution">
    <text evidence="1">The sequence shown here is derived from an EMBL/GenBank/DDBJ whole genome shotgun (WGS) entry which is preliminary data.</text>
</comment>
<name>A0A6N6NND6_9ACTN</name>
<evidence type="ECO:0000313" key="2">
    <source>
        <dbReference type="Proteomes" id="UP000468668"/>
    </source>
</evidence>
<gene>
    <name evidence="1" type="ORF">F8C90_06430</name>
</gene>